<organism evidence="2 3">
    <name type="scientific">Roseibium salinum</name>
    <dbReference type="NCBI Taxonomy" id="1604349"/>
    <lineage>
        <taxon>Bacteria</taxon>
        <taxon>Pseudomonadati</taxon>
        <taxon>Pseudomonadota</taxon>
        <taxon>Alphaproteobacteria</taxon>
        <taxon>Hyphomicrobiales</taxon>
        <taxon>Stappiaceae</taxon>
        <taxon>Roseibium</taxon>
    </lineage>
</organism>
<comment type="caution">
    <text evidence="2">The sequence shown here is derived from an EMBL/GenBank/DDBJ whole genome shotgun (WGS) entry which is preliminary data.</text>
</comment>
<reference evidence="2 3" key="1">
    <citation type="journal article" date="2016" name="Int. J. Syst. Evol. Microbiol.">
        <title>Labrenzia salina sp. nov., isolated from the rhizosphere of the halophyte Arthrocnemum macrostachyum.</title>
        <authorList>
            <person name="Camacho M."/>
            <person name="Redondo-Gomez S."/>
            <person name="Rodriguez-Llorente I."/>
            <person name="Rohde M."/>
            <person name="Sproer C."/>
            <person name="Schumann P."/>
            <person name="Klenk H.P."/>
            <person name="Montero-Calasanz M.D.C."/>
        </authorList>
    </citation>
    <scope>NUCLEOTIDE SEQUENCE [LARGE SCALE GENOMIC DNA]</scope>
    <source>
        <strain evidence="2 3">DSM 29163</strain>
    </source>
</reference>
<dbReference type="SUPFAM" id="SSF81901">
    <property type="entry name" value="HCP-like"/>
    <property type="match status" value="2"/>
</dbReference>
<name>A0ABT3QWU3_9HYPH</name>
<evidence type="ECO:0008006" key="4">
    <source>
        <dbReference type="Google" id="ProtNLM"/>
    </source>
</evidence>
<accession>A0ABT3QWU3</accession>
<dbReference type="InterPro" id="IPR050767">
    <property type="entry name" value="Sel1_AlgK"/>
</dbReference>
<protein>
    <recommendedName>
        <fullName evidence="4">TPR repeat</fullName>
    </recommendedName>
</protein>
<feature type="signal peptide" evidence="1">
    <location>
        <begin position="1"/>
        <end position="28"/>
    </location>
</feature>
<dbReference type="Gene3D" id="1.25.40.10">
    <property type="entry name" value="Tetratricopeptide repeat domain"/>
    <property type="match status" value="3"/>
</dbReference>
<evidence type="ECO:0000256" key="1">
    <source>
        <dbReference type="SAM" id="SignalP"/>
    </source>
</evidence>
<evidence type="ECO:0000313" key="3">
    <source>
        <dbReference type="Proteomes" id="UP001300261"/>
    </source>
</evidence>
<keyword evidence="3" id="KW-1185">Reference proteome</keyword>
<keyword evidence="1" id="KW-0732">Signal</keyword>
<dbReference type="Pfam" id="PF08238">
    <property type="entry name" value="Sel1"/>
    <property type="match status" value="5"/>
</dbReference>
<proteinExistence type="predicted"/>
<dbReference type="EMBL" id="JAPEVI010000002">
    <property type="protein sequence ID" value="MCX2721340.1"/>
    <property type="molecule type" value="Genomic_DNA"/>
</dbReference>
<dbReference type="PANTHER" id="PTHR11102:SF160">
    <property type="entry name" value="ERAD-ASSOCIATED E3 UBIQUITIN-PROTEIN LIGASE COMPONENT HRD3"/>
    <property type="match status" value="1"/>
</dbReference>
<dbReference type="InterPro" id="IPR006597">
    <property type="entry name" value="Sel1-like"/>
</dbReference>
<dbReference type="RefSeq" id="WP_265961041.1">
    <property type="nucleotide sequence ID" value="NZ_JAPEVI010000002.1"/>
</dbReference>
<dbReference type="Proteomes" id="UP001300261">
    <property type="component" value="Unassembled WGS sequence"/>
</dbReference>
<evidence type="ECO:0000313" key="2">
    <source>
        <dbReference type="EMBL" id="MCX2721340.1"/>
    </source>
</evidence>
<sequence>MRLPLAYRSAVVSAVLALAVSLPAPARAAPLEVTFEPPDIPRRAICEPRPPRHELIARWQDWSGKQLDDRSTALIRRDLRLLRSIDAERWFDTVSTAYDLLQQRDPSYGPEDRLLDRIELLIAAGQTKTVREEALVERLVGAGGSRRAQHTAAELLLDGIAAERDEAQGLELLAAAAYAGHAEALLRLAEMTAEGEKVPNWQIEPELAVTLAFGSLVGQLDERICDRMSRIAHEFARGGLVARNPQLAARWYRLAADLGDFNAAWDLAKLHLEADGFEKDNSVLVEYLRQAAEGGLAYAQVELGKLYEHGALLPRDFSRAEELYAKAADNGERAGLVRLASLIERQADDDPEARARLMDTLGRLTEEFGPEAWALAKLADLTLASEGRWAGEEKAVELLQRALEVEPDHLSAALRLAEIGFRHADDPQAFLDLISRLQRLASIHGNSGVMEKLEHAWMCRAPEGPYPQRAAYWKGLQENVGNLTFEAEPEQLREVLAEADPQLAAELQSQAIVGRSRAVALYARMARKSDAVQGRLDLLIDRATRLDGEPLTRIARNTLKLAATPEEREKGFEQLRQAMEAGEPNAAFHLLRALERADADPETRRKLAERLAAQGKGIGLRSLVRLEDGGPEVRRAIWERYREVIEKNGDADAITFALPFVDEAAREDYLNRFRAALNCHVDESVTMAEALNALGQHEEAVHWLGVAEALAEEGWTYVLVADTYLEVGGEAAVEQALELLDRGRTAGHGPAAMRLLSLHRTEDNGISFDDRTLATFYVDLIEGKRNDMVSAALNQLRFAKPEVQSLVEQQTDTTAALRRAAEAGEPKAQFALAQRVRDAATGTEDLQEYADLLQAAAEQGHSHAMLQLSQAYALGAAVEPSVEESRHWLRRAAEAGNPEAQASLRLLQMNTETGQ</sequence>
<dbReference type="InterPro" id="IPR011990">
    <property type="entry name" value="TPR-like_helical_dom_sf"/>
</dbReference>
<dbReference type="SMART" id="SM00671">
    <property type="entry name" value="SEL1"/>
    <property type="match status" value="6"/>
</dbReference>
<feature type="chain" id="PRO_5046429162" description="TPR repeat" evidence="1">
    <location>
        <begin position="29"/>
        <end position="915"/>
    </location>
</feature>
<dbReference type="PANTHER" id="PTHR11102">
    <property type="entry name" value="SEL-1-LIKE PROTEIN"/>
    <property type="match status" value="1"/>
</dbReference>
<gene>
    <name evidence="2" type="ORF">ON753_02820</name>
</gene>